<accession>A0A382VQY9</accession>
<evidence type="ECO:0000256" key="2">
    <source>
        <dbReference type="ARBA" id="ARBA00008642"/>
    </source>
</evidence>
<dbReference type="GO" id="GO:0004315">
    <property type="term" value="F:3-oxoacyl-[acyl-carrier-protein] synthase activity"/>
    <property type="evidence" value="ECO:0007669"/>
    <property type="project" value="InterPro"/>
</dbReference>
<dbReference type="InterPro" id="IPR016039">
    <property type="entry name" value="Thiolase-like"/>
</dbReference>
<evidence type="ECO:0000259" key="7">
    <source>
        <dbReference type="Pfam" id="PF08545"/>
    </source>
</evidence>
<evidence type="ECO:0000256" key="6">
    <source>
        <dbReference type="ARBA" id="ARBA00023160"/>
    </source>
</evidence>
<evidence type="ECO:0000256" key="5">
    <source>
        <dbReference type="ARBA" id="ARBA00023098"/>
    </source>
</evidence>
<reference evidence="8" key="1">
    <citation type="submission" date="2018-05" db="EMBL/GenBank/DDBJ databases">
        <authorList>
            <person name="Lanie J.A."/>
            <person name="Ng W.-L."/>
            <person name="Kazmierczak K.M."/>
            <person name="Andrzejewski T.M."/>
            <person name="Davidsen T.M."/>
            <person name="Wayne K.J."/>
            <person name="Tettelin H."/>
            <person name="Glass J.I."/>
            <person name="Rusch D."/>
            <person name="Podicherti R."/>
            <person name="Tsui H.-C.T."/>
            <person name="Winkler M.E."/>
        </authorList>
    </citation>
    <scope>NUCLEOTIDE SEQUENCE</scope>
</reference>
<sequence>MAFGRITGWAIDLPERILTNAELSEMVDTSDEWIRERSGISTRHIDGKVSEMSTNAGKAALEKAGVKPEEIDLFILATTTADKVVPATSSIVQNNLGLSCGAFDLNAACSGFVYGLVTAMQFADSGMEKILLIGSDSLSTFTDWEDRATCVLFGDGAGAVVIERTSDHPCFLGWDLMADGSAADLLYCEHGGKIVMHGQEVFRRAV</sequence>
<keyword evidence="5" id="KW-0443">Lipid metabolism</keyword>
<keyword evidence="6" id="KW-0275">Fatty acid biosynthesis</keyword>
<dbReference type="Gene3D" id="3.40.47.10">
    <property type="match status" value="1"/>
</dbReference>
<dbReference type="CDD" id="cd00830">
    <property type="entry name" value="KAS_III"/>
    <property type="match status" value="1"/>
</dbReference>
<evidence type="ECO:0000256" key="1">
    <source>
        <dbReference type="ARBA" id="ARBA00005189"/>
    </source>
</evidence>
<comment type="pathway">
    <text evidence="1">Lipid metabolism.</text>
</comment>
<proteinExistence type="inferred from homology"/>
<dbReference type="Pfam" id="PF08545">
    <property type="entry name" value="ACP_syn_III"/>
    <property type="match status" value="1"/>
</dbReference>
<keyword evidence="3" id="KW-0444">Lipid biosynthesis</keyword>
<dbReference type="PANTHER" id="PTHR43091">
    <property type="entry name" value="3-OXOACYL-[ACYL-CARRIER-PROTEIN] SYNTHASE"/>
    <property type="match status" value="1"/>
</dbReference>
<dbReference type="InterPro" id="IPR013751">
    <property type="entry name" value="ACP_syn_III_N"/>
</dbReference>
<keyword evidence="4" id="KW-0276">Fatty acid metabolism</keyword>
<dbReference type="SUPFAM" id="SSF53901">
    <property type="entry name" value="Thiolase-like"/>
    <property type="match status" value="2"/>
</dbReference>
<dbReference type="AlphaFoldDB" id="A0A382VQY9"/>
<name>A0A382VQY9_9ZZZZ</name>
<gene>
    <name evidence="8" type="ORF">METZ01_LOCUS401767</name>
</gene>
<organism evidence="8">
    <name type="scientific">marine metagenome</name>
    <dbReference type="NCBI Taxonomy" id="408172"/>
    <lineage>
        <taxon>unclassified sequences</taxon>
        <taxon>metagenomes</taxon>
        <taxon>ecological metagenomes</taxon>
    </lineage>
</organism>
<dbReference type="EMBL" id="UINC01153929">
    <property type="protein sequence ID" value="SVD48913.1"/>
    <property type="molecule type" value="Genomic_DNA"/>
</dbReference>
<dbReference type="GO" id="GO:0006633">
    <property type="term" value="P:fatty acid biosynthetic process"/>
    <property type="evidence" value="ECO:0007669"/>
    <property type="project" value="UniProtKB-KW"/>
</dbReference>
<evidence type="ECO:0000313" key="8">
    <source>
        <dbReference type="EMBL" id="SVD48913.1"/>
    </source>
</evidence>
<protein>
    <recommendedName>
        <fullName evidence="7">Beta-ketoacyl-[acyl-carrier-protein] synthase III N-terminal domain-containing protein</fullName>
    </recommendedName>
</protein>
<comment type="similarity">
    <text evidence="2">Belongs to the thiolase-like superfamily. FabH family.</text>
</comment>
<evidence type="ECO:0000256" key="4">
    <source>
        <dbReference type="ARBA" id="ARBA00022832"/>
    </source>
</evidence>
<dbReference type="PANTHER" id="PTHR43091:SF1">
    <property type="entry name" value="BETA-KETOACYL-[ACYL-CARRIER-PROTEIN] SYNTHASE III, CHLOROPLASTIC"/>
    <property type="match status" value="1"/>
</dbReference>
<feature type="non-terminal residue" evidence="8">
    <location>
        <position position="206"/>
    </location>
</feature>
<evidence type="ECO:0000256" key="3">
    <source>
        <dbReference type="ARBA" id="ARBA00022516"/>
    </source>
</evidence>
<feature type="domain" description="Beta-ketoacyl-[acyl-carrier-protein] synthase III N-terminal" evidence="7">
    <location>
        <begin position="103"/>
        <end position="180"/>
    </location>
</feature>